<proteinExistence type="predicted"/>
<accession>A0AAD6B800</accession>
<feature type="domain" description="CxC3 like cysteine cluster" evidence="2">
    <location>
        <begin position="95"/>
        <end position="188"/>
    </location>
</feature>
<evidence type="ECO:0000259" key="2">
    <source>
        <dbReference type="Pfam" id="PF18804"/>
    </source>
</evidence>
<feature type="region of interest" description="Disordered" evidence="1">
    <location>
        <begin position="1"/>
        <end position="51"/>
    </location>
</feature>
<sequence>MVWLEEDHDGQPTPKRRRTGEKRKGSSATGASRSVDLVCTPSTSGQESETGTIQSLDSLIQEVQELVGLPSEEPLSSQWKERQASTLEKIPIMHPCCDCATGQTSVSAGKEVILIGINGRYNLFLPQINCTCGKTWSIGMDDLVESGYWPATVNFETLYAVDMFTTYEDLKITAPGMSRQTFVSMLEHRTKLFGRVSTRWK</sequence>
<keyword evidence="4" id="KW-1185">Reference proteome</keyword>
<reference evidence="3" key="1">
    <citation type="submission" date="2022-11" db="EMBL/GenBank/DDBJ databases">
        <title>Chromosome-level genome of Pogonophryne albipinna.</title>
        <authorList>
            <person name="Jo E."/>
        </authorList>
    </citation>
    <scope>NUCLEOTIDE SEQUENCE</scope>
    <source>
        <strain evidence="3">SGF0006</strain>
        <tissue evidence="3">Muscle</tissue>
    </source>
</reference>
<feature type="compositionally biased region" description="Polar residues" evidence="1">
    <location>
        <begin position="40"/>
        <end position="51"/>
    </location>
</feature>
<dbReference type="InterPro" id="IPR040564">
    <property type="entry name" value="CxC3-like"/>
</dbReference>
<evidence type="ECO:0000313" key="4">
    <source>
        <dbReference type="Proteomes" id="UP001219934"/>
    </source>
</evidence>
<protein>
    <recommendedName>
        <fullName evidence="2">CxC3 like cysteine cluster domain-containing protein</fullName>
    </recommendedName>
</protein>
<gene>
    <name evidence="3" type="ORF">JOQ06_001876</name>
</gene>
<comment type="caution">
    <text evidence="3">The sequence shown here is derived from an EMBL/GenBank/DDBJ whole genome shotgun (WGS) entry which is preliminary data.</text>
</comment>
<evidence type="ECO:0000313" key="3">
    <source>
        <dbReference type="EMBL" id="KAJ4937297.1"/>
    </source>
</evidence>
<dbReference type="AlphaFoldDB" id="A0AAD6B800"/>
<organism evidence="3 4">
    <name type="scientific">Pogonophryne albipinna</name>
    <dbReference type="NCBI Taxonomy" id="1090488"/>
    <lineage>
        <taxon>Eukaryota</taxon>
        <taxon>Metazoa</taxon>
        <taxon>Chordata</taxon>
        <taxon>Craniata</taxon>
        <taxon>Vertebrata</taxon>
        <taxon>Euteleostomi</taxon>
        <taxon>Actinopterygii</taxon>
        <taxon>Neopterygii</taxon>
        <taxon>Teleostei</taxon>
        <taxon>Neoteleostei</taxon>
        <taxon>Acanthomorphata</taxon>
        <taxon>Eupercaria</taxon>
        <taxon>Perciformes</taxon>
        <taxon>Notothenioidei</taxon>
        <taxon>Pogonophryne</taxon>
    </lineage>
</organism>
<name>A0AAD6B800_9TELE</name>
<evidence type="ECO:0000256" key="1">
    <source>
        <dbReference type="SAM" id="MobiDB-lite"/>
    </source>
</evidence>
<dbReference type="EMBL" id="JAPTMU010000010">
    <property type="protein sequence ID" value="KAJ4937297.1"/>
    <property type="molecule type" value="Genomic_DNA"/>
</dbReference>
<dbReference type="Proteomes" id="UP001219934">
    <property type="component" value="Unassembled WGS sequence"/>
</dbReference>
<dbReference type="Pfam" id="PF18804">
    <property type="entry name" value="CxC3"/>
    <property type="match status" value="1"/>
</dbReference>